<dbReference type="EMBL" id="GG657757">
    <property type="protein sequence ID" value="EFL35797.1"/>
    <property type="molecule type" value="Genomic_DNA"/>
</dbReference>
<name>D9X2W0_STRVT</name>
<dbReference type="HOGENOM" id="CLU_100603_0_0_11"/>
<dbReference type="Gene3D" id="3.40.50.150">
    <property type="entry name" value="Vaccinia Virus protein VP39"/>
    <property type="match status" value="1"/>
</dbReference>
<dbReference type="RefSeq" id="WP_003993935.1">
    <property type="nucleotide sequence ID" value="NZ_GG657757.1"/>
</dbReference>
<dbReference type="OrthoDB" id="4035289at2"/>
<keyword evidence="2" id="KW-1185">Reference proteome</keyword>
<gene>
    <name evidence="1" type="ORF">SSQG_06315</name>
</gene>
<dbReference type="PANTHER" id="PTHR43861">
    <property type="entry name" value="TRANS-ACONITATE 2-METHYLTRANSFERASE-RELATED"/>
    <property type="match status" value="1"/>
</dbReference>
<accession>D9X2W0</accession>
<evidence type="ECO:0000313" key="1">
    <source>
        <dbReference type="EMBL" id="EFL35797.1"/>
    </source>
</evidence>
<dbReference type="Pfam" id="PF13489">
    <property type="entry name" value="Methyltransf_23"/>
    <property type="match status" value="1"/>
</dbReference>
<dbReference type="InterPro" id="IPR029063">
    <property type="entry name" value="SAM-dependent_MTases_sf"/>
</dbReference>
<dbReference type="Proteomes" id="UP000004184">
    <property type="component" value="Unassembled WGS sequence"/>
</dbReference>
<sequence>MTAVGRARWEQHFASGHGFRRADELELRRLTEAAPPHPGARALDVGCGLGAYAAALAGLGYRTLAVDRADAAVAATRDRYADAEPRLQVQRLDFEDAAAVAAALPSAAFDLITMRLVLAFMADKPTVAQRVRDLLAPGGAWVVTTPLASNLPEARRHIGLTREDIGILTEEWPEGRWYDLDGALRCFVLRTGTRP</sequence>
<organism evidence="1 2">
    <name type="scientific">Streptomyces viridochromogenes (strain DSM 40736 / JCM 4977 / BCRC 1201 / Tue 494)</name>
    <dbReference type="NCBI Taxonomy" id="591159"/>
    <lineage>
        <taxon>Bacteria</taxon>
        <taxon>Bacillati</taxon>
        <taxon>Actinomycetota</taxon>
        <taxon>Actinomycetes</taxon>
        <taxon>Kitasatosporales</taxon>
        <taxon>Streptomycetaceae</taxon>
        <taxon>Streptomyces</taxon>
    </lineage>
</organism>
<evidence type="ECO:0000313" key="2">
    <source>
        <dbReference type="Proteomes" id="UP000004184"/>
    </source>
</evidence>
<dbReference type="STRING" id="591159.SSQG_06315"/>
<dbReference type="AlphaFoldDB" id="D9X2W0"/>
<dbReference type="GO" id="GO:0008168">
    <property type="term" value="F:methyltransferase activity"/>
    <property type="evidence" value="ECO:0007669"/>
    <property type="project" value="UniProtKB-ARBA"/>
</dbReference>
<protein>
    <submittedName>
        <fullName evidence="1">Predicted protein</fullName>
    </submittedName>
</protein>
<dbReference type="SUPFAM" id="SSF53335">
    <property type="entry name" value="S-adenosyl-L-methionine-dependent methyltransferases"/>
    <property type="match status" value="1"/>
</dbReference>
<dbReference type="GO" id="GO:0017000">
    <property type="term" value="P:antibiotic biosynthetic process"/>
    <property type="evidence" value="ECO:0007669"/>
    <property type="project" value="UniProtKB-ARBA"/>
</dbReference>
<proteinExistence type="predicted"/>
<reference evidence="2" key="1">
    <citation type="submission" date="2009-02" db="EMBL/GenBank/DDBJ databases">
        <title>Annotation of Streptomyces viridochromogenes strain DSM 40736.</title>
        <authorList>
            <consortium name="The Broad Institute Genome Sequencing Platform"/>
            <consortium name="Broad Institute Microbial Sequencing Center"/>
            <person name="Fischbach M."/>
            <person name="Godfrey P."/>
            <person name="Ward D."/>
            <person name="Young S."/>
            <person name="Zeng Q."/>
            <person name="Koehrsen M."/>
            <person name="Alvarado L."/>
            <person name="Berlin A.M."/>
            <person name="Bochicchio J."/>
            <person name="Borenstein D."/>
            <person name="Chapman S.B."/>
            <person name="Chen Z."/>
            <person name="Engels R."/>
            <person name="Freedman E."/>
            <person name="Gellesch M."/>
            <person name="Goldberg J."/>
            <person name="Griggs A."/>
            <person name="Gujja S."/>
            <person name="Heilman E.R."/>
            <person name="Heiman D.I."/>
            <person name="Hepburn T.A."/>
            <person name="Howarth C."/>
            <person name="Jen D."/>
            <person name="Larson L."/>
            <person name="Lewis B."/>
            <person name="Mehta T."/>
            <person name="Park D."/>
            <person name="Pearson M."/>
            <person name="Richards J."/>
            <person name="Roberts A."/>
            <person name="Saif S."/>
            <person name="Shea T.D."/>
            <person name="Shenoy N."/>
            <person name="Sisk P."/>
            <person name="Stolte C."/>
            <person name="Sykes S.N."/>
            <person name="Thomson T."/>
            <person name="Walk T."/>
            <person name="White J."/>
            <person name="Yandava C."/>
            <person name="Straight P."/>
            <person name="Clardy J."/>
            <person name="Hung D."/>
            <person name="Kolter R."/>
            <person name="Mekalanos J."/>
            <person name="Walker S."/>
            <person name="Walsh C.T."/>
            <person name="Wieland-Brown L.C."/>
            <person name="Haas B."/>
            <person name="Nusbaum C."/>
            <person name="Birren B."/>
        </authorList>
    </citation>
    <scope>NUCLEOTIDE SEQUENCE [LARGE SCALE GENOMIC DNA]</scope>
    <source>
        <strain evidence="2">DSM 40736 / JCM 4977 / BCRC 1201 / Tue 494</strain>
    </source>
</reference>
<dbReference type="eggNOG" id="COG0500">
    <property type="taxonomic scope" value="Bacteria"/>
</dbReference>